<evidence type="ECO:0000313" key="4">
    <source>
        <dbReference type="EMBL" id="MBA2934269.1"/>
    </source>
</evidence>
<comment type="caution">
    <text evidence="4">The sequence shown here is derived from an EMBL/GenBank/DDBJ whole genome shotgun (WGS) entry which is preliminary data.</text>
</comment>
<dbReference type="InterPro" id="IPR008462">
    <property type="entry name" value="CsbD"/>
</dbReference>
<protein>
    <submittedName>
        <fullName evidence="4">CsbD family protein</fullName>
    </submittedName>
</protein>
<organism evidence="4 5">
    <name type="scientific">Sphingomonas chungangi</name>
    <dbReference type="NCBI Taxonomy" id="2683589"/>
    <lineage>
        <taxon>Bacteria</taxon>
        <taxon>Pseudomonadati</taxon>
        <taxon>Pseudomonadota</taxon>
        <taxon>Alphaproteobacteria</taxon>
        <taxon>Sphingomonadales</taxon>
        <taxon>Sphingomonadaceae</taxon>
        <taxon>Sphingomonas</taxon>
    </lineage>
</organism>
<dbReference type="RefSeq" id="WP_160365769.1">
    <property type="nucleotide sequence ID" value="NZ_JACEIB010000006.1"/>
</dbReference>
<name>A0A838L6Z8_9SPHN</name>
<keyword evidence="5" id="KW-1185">Reference proteome</keyword>
<evidence type="ECO:0000313" key="5">
    <source>
        <dbReference type="Proteomes" id="UP000570166"/>
    </source>
</evidence>
<dbReference type="SUPFAM" id="SSF69047">
    <property type="entry name" value="Hypothetical protein YjbJ"/>
    <property type="match status" value="1"/>
</dbReference>
<evidence type="ECO:0000256" key="1">
    <source>
        <dbReference type="ARBA" id="ARBA00009129"/>
    </source>
</evidence>
<feature type="domain" description="CsbD-like" evidence="3">
    <location>
        <begin position="6"/>
        <end position="57"/>
    </location>
</feature>
<reference evidence="4 5" key="1">
    <citation type="submission" date="2020-07" db="EMBL/GenBank/DDBJ databases">
        <authorList>
            <person name="Sun Q."/>
        </authorList>
    </citation>
    <scope>NUCLEOTIDE SEQUENCE [LARGE SCALE GENOMIC DNA]</scope>
    <source>
        <strain evidence="4 5">CGMCC 1.13654</strain>
    </source>
</reference>
<dbReference type="AlphaFoldDB" id="A0A838L6Z8"/>
<dbReference type="Pfam" id="PF05532">
    <property type="entry name" value="CsbD"/>
    <property type="match status" value="1"/>
</dbReference>
<dbReference type="EMBL" id="JACEIB010000006">
    <property type="protein sequence ID" value="MBA2934269.1"/>
    <property type="molecule type" value="Genomic_DNA"/>
</dbReference>
<dbReference type="Proteomes" id="UP000570166">
    <property type="component" value="Unassembled WGS sequence"/>
</dbReference>
<dbReference type="InterPro" id="IPR036629">
    <property type="entry name" value="YjbJ_sf"/>
</dbReference>
<evidence type="ECO:0000259" key="3">
    <source>
        <dbReference type="Pfam" id="PF05532"/>
    </source>
</evidence>
<evidence type="ECO:0000256" key="2">
    <source>
        <dbReference type="SAM" id="MobiDB-lite"/>
    </source>
</evidence>
<accession>A0A838L6Z8</accession>
<dbReference type="Gene3D" id="1.10.1470.10">
    <property type="entry name" value="YjbJ"/>
    <property type="match status" value="1"/>
</dbReference>
<comment type="similarity">
    <text evidence="1">Belongs to the UPF0337 (CsbD) family.</text>
</comment>
<proteinExistence type="inferred from homology"/>
<gene>
    <name evidence="4" type="ORF">HZF05_09170</name>
</gene>
<sequence length="63" mass="6399">MGEFTDKVKGAVNETVGKAKQAIGRESNDPDLAAEGAGQEAKGNVQTTVGKAKGAVKNAVDKL</sequence>
<feature type="region of interest" description="Disordered" evidence="2">
    <location>
        <begin position="19"/>
        <end position="46"/>
    </location>
</feature>